<dbReference type="Proteomes" id="UP001218188">
    <property type="component" value="Unassembled WGS sequence"/>
</dbReference>
<comment type="caution">
    <text evidence="1">The sequence shown here is derived from an EMBL/GenBank/DDBJ whole genome shotgun (WGS) entry which is preliminary data.</text>
</comment>
<dbReference type="EMBL" id="JARJCM010000052">
    <property type="protein sequence ID" value="KAJ7035230.1"/>
    <property type="molecule type" value="Genomic_DNA"/>
</dbReference>
<evidence type="ECO:0000313" key="1">
    <source>
        <dbReference type="EMBL" id="KAJ7035230.1"/>
    </source>
</evidence>
<evidence type="ECO:0000313" key="2">
    <source>
        <dbReference type="Proteomes" id="UP001218188"/>
    </source>
</evidence>
<organism evidence="1 2">
    <name type="scientific">Mycena alexandri</name>
    <dbReference type="NCBI Taxonomy" id="1745969"/>
    <lineage>
        <taxon>Eukaryota</taxon>
        <taxon>Fungi</taxon>
        <taxon>Dikarya</taxon>
        <taxon>Basidiomycota</taxon>
        <taxon>Agaricomycotina</taxon>
        <taxon>Agaricomycetes</taxon>
        <taxon>Agaricomycetidae</taxon>
        <taxon>Agaricales</taxon>
        <taxon>Marasmiineae</taxon>
        <taxon>Mycenaceae</taxon>
        <taxon>Mycena</taxon>
    </lineage>
</organism>
<accession>A0AAD6SYL3</accession>
<name>A0AAD6SYL3_9AGAR</name>
<gene>
    <name evidence="1" type="ORF">C8F04DRAFT_1233864</name>
</gene>
<sequence length="148" mass="16426">MSGLARPWQSLRRFLLYQKGPIAVCAESKLLQIQNGPLTAAPFGKKSPPSLRRINGDHGNLKPPRPEPVSVTGTSIRGIALGYRILPEHQASIIALFSQLSYTHRKFCSWYVEQSQITGFWHGGPHQMMLGSLEAEDVDGLWTEVESS</sequence>
<dbReference type="AlphaFoldDB" id="A0AAD6SYL3"/>
<reference evidence="1" key="1">
    <citation type="submission" date="2023-03" db="EMBL/GenBank/DDBJ databases">
        <title>Massive genome expansion in bonnet fungi (Mycena s.s.) driven by repeated elements and novel gene families across ecological guilds.</title>
        <authorList>
            <consortium name="Lawrence Berkeley National Laboratory"/>
            <person name="Harder C.B."/>
            <person name="Miyauchi S."/>
            <person name="Viragh M."/>
            <person name="Kuo A."/>
            <person name="Thoen E."/>
            <person name="Andreopoulos B."/>
            <person name="Lu D."/>
            <person name="Skrede I."/>
            <person name="Drula E."/>
            <person name="Henrissat B."/>
            <person name="Morin E."/>
            <person name="Kohler A."/>
            <person name="Barry K."/>
            <person name="LaButti K."/>
            <person name="Morin E."/>
            <person name="Salamov A."/>
            <person name="Lipzen A."/>
            <person name="Mereny Z."/>
            <person name="Hegedus B."/>
            <person name="Baldrian P."/>
            <person name="Stursova M."/>
            <person name="Weitz H."/>
            <person name="Taylor A."/>
            <person name="Grigoriev I.V."/>
            <person name="Nagy L.G."/>
            <person name="Martin F."/>
            <person name="Kauserud H."/>
        </authorList>
    </citation>
    <scope>NUCLEOTIDE SEQUENCE</scope>
    <source>
        <strain evidence="1">CBHHK200</strain>
    </source>
</reference>
<keyword evidence="2" id="KW-1185">Reference proteome</keyword>
<proteinExistence type="predicted"/>
<protein>
    <submittedName>
        <fullName evidence="1">Uncharacterized protein</fullName>
    </submittedName>
</protein>